<dbReference type="RefSeq" id="WP_244076257.1">
    <property type="nucleotide sequence ID" value="NZ_AP025581.1"/>
</dbReference>
<evidence type="ECO:0000256" key="1">
    <source>
        <dbReference type="SAM" id="SignalP"/>
    </source>
</evidence>
<keyword evidence="1" id="KW-0732">Signal</keyword>
<feature type="signal peptide" evidence="1">
    <location>
        <begin position="1"/>
        <end position="18"/>
    </location>
</feature>
<feature type="domain" description="DUF6850" evidence="2">
    <location>
        <begin position="38"/>
        <end position="499"/>
    </location>
</feature>
<sequence length="499" mass="56308">MRRILTLLMIIAVSGAAAQERFDYVFRRNPWNGGPNAAGIRQDSLSRSYAEIYFTKENGGMTGHSSSDDSWNAGARTESVRHLKKVSFAGGFGYDYFDGRNMCGSMFTEPGYYPVDILEFTPGRKIREDYTFTGGVSAVLGRRWTGGLRVEFEAQNYAKRKDLRHKNTRLDFEFSPGVMYHAGRFAAGAVYIVGTNSEKLEAEEIGSTPESYQAFFDRGLGYGSLQLWESSDMHLTTSGVTGFPVRENTQGAGVQLQYGPVYAAAAYRNRQGETGERGMIWHEFGTHQVTANAALSLGNLQRRHFVRLNLDWRSLQTDENIITTETVNGVTKPYIHGSTPIFGRKGLDLGGEYEFANRHTDLRAGVAYSQLNRESTLMYPYVKGQKLHFTKVYAELIRAFGFWELTLAADYRQGGFEECEKQFETSGEQPGEYPGQLTGYYNYETEYLTAKRLGAGLGVRRNIKRFYVELYARYEHGFDLQYVAQPNRVRATVSAGYNF</sequence>
<organism evidence="3 4">
    <name type="scientific">Alistipes finegoldii</name>
    <dbReference type="NCBI Taxonomy" id="214856"/>
    <lineage>
        <taxon>Bacteria</taxon>
        <taxon>Pseudomonadati</taxon>
        <taxon>Bacteroidota</taxon>
        <taxon>Bacteroidia</taxon>
        <taxon>Bacteroidales</taxon>
        <taxon>Rikenellaceae</taxon>
        <taxon>Alistipes</taxon>
    </lineage>
</organism>
<dbReference type="EMBL" id="BQOL01000001">
    <property type="protein sequence ID" value="GKI18290.1"/>
    <property type="molecule type" value="Genomic_DNA"/>
</dbReference>
<accession>A0AA37KME8</accession>
<name>A0AA37KME8_9BACT</name>
<comment type="caution">
    <text evidence="3">The sequence shown here is derived from an EMBL/GenBank/DDBJ whole genome shotgun (WGS) entry which is preliminary data.</text>
</comment>
<protein>
    <recommendedName>
        <fullName evidence="2">DUF6850 domain-containing protein</fullName>
    </recommendedName>
</protein>
<dbReference type="Pfam" id="PF21012">
    <property type="entry name" value="DUF6850"/>
    <property type="match status" value="1"/>
</dbReference>
<dbReference type="Proteomes" id="UP001055105">
    <property type="component" value="Unassembled WGS sequence"/>
</dbReference>
<gene>
    <name evidence="3" type="ORF">CE91St16_11980</name>
</gene>
<evidence type="ECO:0000259" key="2">
    <source>
        <dbReference type="Pfam" id="PF21012"/>
    </source>
</evidence>
<evidence type="ECO:0000313" key="4">
    <source>
        <dbReference type="Proteomes" id="UP001055105"/>
    </source>
</evidence>
<feature type="chain" id="PRO_5041269535" description="DUF6850 domain-containing protein" evidence="1">
    <location>
        <begin position="19"/>
        <end position="499"/>
    </location>
</feature>
<dbReference type="InterPro" id="IPR049236">
    <property type="entry name" value="DUF6850"/>
</dbReference>
<proteinExistence type="predicted"/>
<dbReference type="AlphaFoldDB" id="A0AA37KME8"/>
<reference evidence="3" key="1">
    <citation type="submission" date="2022-01" db="EMBL/GenBank/DDBJ databases">
        <title>Novel bile acid biosynthetic pathways are enriched in the microbiome of centenarians.</title>
        <authorList>
            <person name="Sato Y."/>
            <person name="Atarashi K."/>
            <person name="Plichta R.D."/>
            <person name="Arai Y."/>
            <person name="Sasajima S."/>
            <person name="Kearney M.S."/>
            <person name="Suda W."/>
            <person name="Takeshita K."/>
            <person name="Sasaki T."/>
            <person name="Okamoto S."/>
            <person name="Skelly N.A."/>
            <person name="Okamura Y."/>
            <person name="Vlamakis H."/>
            <person name="Li Y."/>
            <person name="Tanoue T."/>
            <person name="Takei H."/>
            <person name="Nittono H."/>
            <person name="Narushima S."/>
            <person name="Irie J."/>
            <person name="Itoh H."/>
            <person name="Moriya K."/>
            <person name="Sugiura Y."/>
            <person name="Suematsu M."/>
            <person name="Moritoki N."/>
            <person name="Shibata S."/>
            <person name="Littman R.D."/>
            <person name="Fischbach A.M."/>
            <person name="Uwamino Y."/>
            <person name="Inoue T."/>
            <person name="Honda A."/>
            <person name="Hattori M."/>
            <person name="Murai T."/>
            <person name="Xavier J.R."/>
            <person name="Hirose N."/>
            <person name="Honda K."/>
        </authorList>
    </citation>
    <scope>NUCLEOTIDE SEQUENCE</scope>
    <source>
        <strain evidence="3">CE91-St16</strain>
    </source>
</reference>
<evidence type="ECO:0000313" key="3">
    <source>
        <dbReference type="EMBL" id="GKI18290.1"/>
    </source>
</evidence>